<keyword evidence="11" id="KW-1185">Reference proteome</keyword>
<evidence type="ECO:0000256" key="3">
    <source>
        <dbReference type="ARBA" id="ARBA00022679"/>
    </source>
</evidence>
<dbReference type="PROSITE" id="PS00107">
    <property type="entry name" value="PROTEIN_KINASE_ATP"/>
    <property type="match status" value="1"/>
</dbReference>
<dbReference type="KEGG" id="tdf:H9L22_13405"/>
<gene>
    <name evidence="10" type="ORF">H9L22_13405</name>
</gene>
<organism evidence="10 11">
    <name type="scientific">Tessaracoccus defluvii</name>
    <dbReference type="NCBI Taxonomy" id="1285901"/>
    <lineage>
        <taxon>Bacteria</taxon>
        <taxon>Bacillati</taxon>
        <taxon>Actinomycetota</taxon>
        <taxon>Actinomycetes</taxon>
        <taxon>Propionibacteriales</taxon>
        <taxon>Propionibacteriaceae</taxon>
        <taxon>Tessaracoccus</taxon>
    </lineage>
</organism>
<dbReference type="InterPro" id="IPR008271">
    <property type="entry name" value="Ser/Thr_kinase_AS"/>
</dbReference>
<evidence type="ECO:0000256" key="5">
    <source>
        <dbReference type="ARBA" id="ARBA00022777"/>
    </source>
</evidence>
<evidence type="ECO:0000259" key="9">
    <source>
        <dbReference type="PROSITE" id="PS50011"/>
    </source>
</evidence>
<dbReference type="InterPro" id="IPR011009">
    <property type="entry name" value="Kinase-like_dom_sf"/>
</dbReference>
<keyword evidence="6 7" id="KW-0067">ATP-binding</keyword>
<keyword evidence="2 10" id="KW-0723">Serine/threonine-protein kinase</keyword>
<proteinExistence type="predicted"/>
<keyword evidence="5 10" id="KW-0418">Kinase</keyword>
<name>A0A7H0H3W0_9ACTN</name>
<dbReference type="Pfam" id="PF00069">
    <property type="entry name" value="Pkinase"/>
    <property type="match status" value="1"/>
</dbReference>
<evidence type="ECO:0000256" key="4">
    <source>
        <dbReference type="ARBA" id="ARBA00022741"/>
    </source>
</evidence>
<protein>
    <recommendedName>
        <fullName evidence="1">non-specific serine/threonine protein kinase</fullName>
        <ecNumber evidence="1">2.7.11.1</ecNumber>
    </recommendedName>
</protein>
<dbReference type="PROSITE" id="PS00108">
    <property type="entry name" value="PROTEIN_KINASE_ST"/>
    <property type="match status" value="1"/>
</dbReference>
<feature type="domain" description="Protein kinase" evidence="9">
    <location>
        <begin position="43"/>
        <end position="302"/>
    </location>
</feature>
<keyword evidence="3" id="KW-0808">Transferase</keyword>
<dbReference type="PROSITE" id="PS50011">
    <property type="entry name" value="PROTEIN_KINASE_DOM"/>
    <property type="match status" value="1"/>
</dbReference>
<dbReference type="SMART" id="SM00220">
    <property type="entry name" value="S_TKc"/>
    <property type="match status" value="1"/>
</dbReference>
<dbReference type="Proteomes" id="UP000516117">
    <property type="component" value="Chromosome"/>
</dbReference>
<evidence type="ECO:0000256" key="2">
    <source>
        <dbReference type="ARBA" id="ARBA00022527"/>
    </source>
</evidence>
<dbReference type="GO" id="GO:0004674">
    <property type="term" value="F:protein serine/threonine kinase activity"/>
    <property type="evidence" value="ECO:0007669"/>
    <property type="project" value="UniProtKB-KW"/>
</dbReference>
<feature type="region of interest" description="Disordered" evidence="8">
    <location>
        <begin position="396"/>
        <end position="427"/>
    </location>
</feature>
<evidence type="ECO:0000313" key="11">
    <source>
        <dbReference type="Proteomes" id="UP000516117"/>
    </source>
</evidence>
<dbReference type="Gene3D" id="1.10.510.10">
    <property type="entry name" value="Transferase(Phosphotransferase) domain 1"/>
    <property type="match status" value="1"/>
</dbReference>
<sequence>MFRGRGSPSRSGTLRWLHFGADRKEEPVAEPTSDGPPDLVPGFELGEAIGKGGFATVYRARQRSLDRLVAVKIDSRILDDDRNRRRFLREATASALISSHPHVVSLIDAGTTRDNRPYLVMELCDNGSVGQLVKRTGPLPAADVVELGIAVAGALAAAHEKGILHRDIKPSNVLIDPYGIPRLGDFGLAALPAHGDASVTLEALTPAYAAPEAFEQVTPSKRADVWALGATLYAVLTGVAPRHNDDGSPQSVAEIIASLYRPLPPAPHIRGAEALFDVIGRAAAPQPEARFADAAQLYAALLELRGRLGRPHGVLAGHEVTRMLPSDAQRVRFPVQTPDSLPSAPPASLPQPPMQPVAFVAPTHPPKRRRVWPVIVASVLAGGLLGGAGIYAADSAGRPATPPVTPPISSPDPSPSPSPSPSPDGVEILVPETPVCFGGIVDIAGVVSARSVDCSSPHHWEAYAIGTLADDIASLSSDDVAGDESVVAGCTGKRFEDYAALSAAEVGFAVIPPSQSAFASGSRLFHCVASAGESSVTFRR</sequence>
<feature type="compositionally biased region" description="Pro residues" evidence="8">
    <location>
        <begin position="400"/>
        <end position="422"/>
    </location>
</feature>
<accession>A0A7H0H3W0</accession>
<evidence type="ECO:0000256" key="1">
    <source>
        <dbReference type="ARBA" id="ARBA00012513"/>
    </source>
</evidence>
<dbReference type="GO" id="GO:0005524">
    <property type="term" value="F:ATP binding"/>
    <property type="evidence" value="ECO:0007669"/>
    <property type="project" value="UniProtKB-UniRule"/>
</dbReference>
<evidence type="ECO:0000256" key="7">
    <source>
        <dbReference type="PROSITE-ProRule" id="PRU10141"/>
    </source>
</evidence>
<dbReference type="PANTHER" id="PTHR43289">
    <property type="entry name" value="MITOGEN-ACTIVATED PROTEIN KINASE KINASE KINASE 20-RELATED"/>
    <property type="match status" value="1"/>
</dbReference>
<dbReference type="EMBL" id="CP060789">
    <property type="protein sequence ID" value="QNP55226.1"/>
    <property type="molecule type" value="Genomic_DNA"/>
</dbReference>
<evidence type="ECO:0000313" key="10">
    <source>
        <dbReference type="EMBL" id="QNP55226.1"/>
    </source>
</evidence>
<keyword evidence="4 7" id="KW-0547">Nucleotide-binding</keyword>
<dbReference type="CDD" id="cd14014">
    <property type="entry name" value="STKc_PknB_like"/>
    <property type="match status" value="1"/>
</dbReference>
<evidence type="ECO:0000256" key="8">
    <source>
        <dbReference type="SAM" id="MobiDB-lite"/>
    </source>
</evidence>
<evidence type="ECO:0000256" key="6">
    <source>
        <dbReference type="ARBA" id="ARBA00022840"/>
    </source>
</evidence>
<dbReference type="InterPro" id="IPR017441">
    <property type="entry name" value="Protein_kinase_ATP_BS"/>
</dbReference>
<feature type="binding site" evidence="7">
    <location>
        <position position="72"/>
    </location>
    <ligand>
        <name>ATP</name>
        <dbReference type="ChEBI" id="CHEBI:30616"/>
    </ligand>
</feature>
<reference evidence="10 11" key="1">
    <citation type="submission" date="2020-08" db="EMBL/GenBank/DDBJ databases">
        <title>Genome sequence of Tessaracoccus defluvii JCM 17540T.</title>
        <authorList>
            <person name="Hyun D.-W."/>
            <person name="Bae J.-W."/>
        </authorList>
    </citation>
    <scope>NUCLEOTIDE SEQUENCE [LARGE SCALE GENOMIC DNA]</scope>
    <source>
        <strain evidence="10 11">JCM 17540</strain>
    </source>
</reference>
<dbReference type="EC" id="2.7.11.1" evidence="1"/>
<dbReference type="PANTHER" id="PTHR43289:SF6">
    <property type="entry name" value="SERINE_THREONINE-PROTEIN KINASE NEKL-3"/>
    <property type="match status" value="1"/>
</dbReference>
<dbReference type="AlphaFoldDB" id="A0A7H0H3W0"/>
<dbReference type="InterPro" id="IPR000719">
    <property type="entry name" value="Prot_kinase_dom"/>
</dbReference>
<dbReference type="SUPFAM" id="SSF56112">
    <property type="entry name" value="Protein kinase-like (PK-like)"/>
    <property type="match status" value="1"/>
</dbReference>